<protein>
    <submittedName>
        <fullName evidence="1">Uncharacterized protein</fullName>
    </submittedName>
</protein>
<reference evidence="1" key="1">
    <citation type="journal article" date="2015" name="Nature">
        <title>Complex archaea that bridge the gap between prokaryotes and eukaryotes.</title>
        <authorList>
            <person name="Spang A."/>
            <person name="Saw J.H."/>
            <person name="Jorgensen S.L."/>
            <person name="Zaremba-Niedzwiedzka K."/>
            <person name="Martijn J."/>
            <person name="Lind A.E."/>
            <person name="van Eijk R."/>
            <person name="Schleper C."/>
            <person name="Guy L."/>
            <person name="Ettema T.J."/>
        </authorList>
    </citation>
    <scope>NUCLEOTIDE SEQUENCE</scope>
</reference>
<organism evidence="1">
    <name type="scientific">marine sediment metagenome</name>
    <dbReference type="NCBI Taxonomy" id="412755"/>
    <lineage>
        <taxon>unclassified sequences</taxon>
        <taxon>metagenomes</taxon>
        <taxon>ecological metagenomes</taxon>
    </lineage>
</organism>
<accession>A0A0F9H6V9</accession>
<dbReference type="EMBL" id="LAZR01015911">
    <property type="protein sequence ID" value="KKM06799.1"/>
    <property type="molecule type" value="Genomic_DNA"/>
</dbReference>
<sequence length="61" mass="7197">MTELNKVREELKELRKNNRDAWNVYGSELCAGDMIGQERLLEEQIARAELKELNKSYDKVK</sequence>
<proteinExistence type="predicted"/>
<gene>
    <name evidence="1" type="ORF">LCGC14_1740360</name>
</gene>
<dbReference type="AlphaFoldDB" id="A0A0F9H6V9"/>
<comment type="caution">
    <text evidence="1">The sequence shown here is derived from an EMBL/GenBank/DDBJ whole genome shotgun (WGS) entry which is preliminary data.</text>
</comment>
<evidence type="ECO:0000313" key="1">
    <source>
        <dbReference type="EMBL" id="KKM06799.1"/>
    </source>
</evidence>
<name>A0A0F9H6V9_9ZZZZ</name>